<dbReference type="AlphaFoldDB" id="A0A6L2KYQ1"/>
<dbReference type="EMBL" id="BKCJ010003277">
    <property type="protein sequence ID" value="GEU54099.1"/>
    <property type="molecule type" value="Genomic_DNA"/>
</dbReference>
<reference evidence="1" key="1">
    <citation type="journal article" date="2019" name="Sci. Rep.">
        <title>Draft genome of Tanacetum cinerariifolium, the natural source of mosquito coil.</title>
        <authorList>
            <person name="Yamashiro T."/>
            <person name="Shiraishi A."/>
            <person name="Satake H."/>
            <person name="Nakayama K."/>
        </authorList>
    </citation>
    <scope>NUCLEOTIDE SEQUENCE</scope>
</reference>
<gene>
    <name evidence="1" type="ORF">Tci_026077</name>
</gene>
<accession>A0A6L2KYQ1</accession>
<protein>
    <submittedName>
        <fullName evidence="1">Uncharacterized protein</fullName>
    </submittedName>
</protein>
<evidence type="ECO:0000313" key="1">
    <source>
        <dbReference type="EMBL" id="GEU54099.1"/>
    </source>
</evidence>
<name>A0A6L2KYQ1_TANCI</name>
<proteinExistence type="predicted"/>
<comment type="caution">
    <text evidence="1">The sequence shown here is derived from an EMBL/GenBank/DDBJ whole genome shotgun (WGS) entry which is preliminary data.</text>
</comment>
<sequence>MPIHHSFEENNLEYEDEDEVKIKMMGTKINKESLEHDLYKNDIIPTIFHNFSQALNPPIEPKDSGSFGMKVVEPLTIHTPPSPHVAYFHRNGIICFFSVIKQKPGEY</sequence>
<organism evidence="1">
    <name type="scientific">Tanacetum cinerariifolium</name>
    <name type="common">Dalmatian daisy</name>
    <name type="synonym">Chrysanthemum cinerariifolium</name>
    <dbReference type="NCBI Taxonomy" id="118510"/>
    <lineage>
        <taxon>Eukaryota</taxon>
        <taxon>Viridiplantae</taxon>
        <taxon>Streptophyta</taxon>
        <taxon>Embryophyta</taxon>
        <taxon>Tracheophyta</taxon>
        <taxon>Spermatophyta</taxon>
        <taxon>Magnoliopsida</taxon>
        <taxon>eudicotyledons</taxon>
        <taxon>Gunneridae</taxon>
        <taxon>Pentapetalae</taxon>
        <taxon>asterids</taxon>
        <taxon>campanulids</taxon>
        <taxon>Asterales</taxon>
        <taxon>Asteraceae</taxon>
        <taxon>Asteroideae</taxon>
        <taxon>Anthemideae</taxon>
        <taxon>Anthemidinae</taxon>
        <taxon>Tanacetum</taxon>
    </lineage>
</organism>